<dbReference type="PANTHER" id="PTHR18460">
    <property type="entry name" value="TEL2 INTERACTING PROTEIN 1 TTI1 FAMILY MEMBER"/>
    <property type="match status" value="1"/>
</dbReference>
<evidence type="ECO:0000313" key="3">
    <source>
        <dbReference type="EMBL" id="CAG9769438.1"/>
    </source>
</evidence>
<evidence type="ECO:0000259" key="2">
    <source>
        <dbReference type="Pfam" id="PF24181"/>
    </source>
</evidence>
<evidence type="ECO:0000313" key="4">
    <source>
        <dbReference type="Proteomes" id="UP001152799"/>
    </source>
</evidence>
<dbReference type="Gene3D" id="1.25.10.10">
    <property type="entry name" value="Leucine-rich Repeat Variant"/>
    <property type="match status" value="1"/>
</dbReference>
<evidence type="ECO:0000259" key="1">
    <source>
        <dbReference type="Pfam" id="PF24173"/>
    </source>
</evidence>
<reference evidence="3" key="1">
    <citation type="submission" date="2022-01" db="EMBL/GenBank/DDBJ databases">
        <authorList>
            <person name="King R."/>
        </authorList>
    </citation>
    <scope>NUCLEOTIDE SEQUENCE</scope>
</reference>
<name>A0A9N9MVE5_9CUCU</name>
<keyword evidence="4" id="KW-1185">Reference proteome</keyword>
<dbReference type="Pfam" id="PF24181">
    <property type="entry name" value="TPR_TTI1_C"/>
    <property type="match status" value="1"/>
</dbReference>
<dbReference type="InterPro" id="IPR011989">
    <property type="entry name" value="ARM-like"/>
</dbReference>
<feature type="domain" description="TTI1 C-terminal TPR" evidence="2">
    <location>
        <begin position="726"/>
        <end position="997"/>
    </location>
</feature>
<evidence type="ECO:0008006" key="5">
    <source>
        <dbReference type="Google" id="ProtNLM"/>
    </source>
</evidence>
<dbReference type="PANTHER" id="PTHR18460:SF3">
    <property type="entry name" value="TELO2-INTERACTING PROTEIN 1 HOMOLOG"/>
    <property type="match status" value="1"/>
</dbReference>
<dbReference type="AlphaFoldDB" id="A0A9N9MVE5"/>
<protein>
    <recommendedName>
        <fullName evidence="5">TELO2-interacting protein 1 homolog</fullName>
    </recommendedName>
</protein>
<sequence length="1029" mass="118857">MEKESFKKFGSLTTLCRKIIEEPRDLKLLEELKRMIQEAPQTFIRAAEKPLIMSFLPFMQNRVQNPSNTKENGISEKGKLLIIETLNELLDKLIIDKCNQFFNFYTFLLLELYNYKDHKVLPSTEEYKLAILKCMTSLINSVSPDILEELYVKENVPKFSQIVYVCSQIAEDDVARNIRISAITCIMAMARVSNPEDISDTVIQRDIANVFMFFLPGLQRTLPKIALEDPKVGHVIPMMSIRALGRIINLVMQDFNSADEKFNYNEKLLLKDYKNISLVGKLNSKKEIDQYMQNTIRNSHWYKDTDEKLNISLKKLGKLTFHRHLKVRLEMADMVITIIKNCVTTMPQSSCTLIEHLIILSQDADAKVATKSINAIQDLSKSLSADHLKALLETLEDGFYNAINSLPRKLNTIDEAEKIATLNLLIGYIKLFGKHNMINVLISPDMLKSLVDGLLHIVELERKNISLLEEYTFKDLSSEATFKCPWINFHYFEDFKGKNQIDILCQELVKNNCFQMIYESLTPLILYNSECKKEAVYLLNSHILGLKDMQNTHLPILKSIIKAYTEDPLNDLNTSLDTEEFTLEEIQANVITICLLTEGIGNISIVLKDKFKPCLLETLYMVLEKAGSGHPLISVAGLLTLHNLVKSCGYKDEADLLNSNFDFFSFHVQKKLTKPDDKDGVLNVLSVVLQYSNVDVLIPMKNLTEEVLVISCDRFKEQYATAYLRVFKMFIMSLRRWFIVDDYSEKTIKSRKEKELEQEHYKVSGFDESNDFSDDIMGGKSAEEMYKEDMEKIEQDCDVMEEKEKPTPPMHVQLTTLILTRSLHFLPSKIQSRKFLVLEILEKGIEILRDWEDELLPVIHQIWSPLMPRFSEDSDAITMRLSIQLVATMARLSKDFIHRRFIQELLPRLKDILEKSAQTSYLKDKGSTYRYSQNYKLQVELLSKIGPILYDVDVMPETISDVIDKVQFYLSDKQPKELQAAAVGFFKMMLIYDMNAVKTKIITIQSLSVEYIKNIERIQKYMEETTDIN</sequence>
<gene>
    <name evidence="3" type="ORF">CEUTPL_LOCUS9948</name>
</gene>
<accession>A0A9N9MVE5</accession>
<dbReference type="InterPro" id="IPR016024">
    <property type="entry name" value="ARM-type_fold"/>
</dbReference>
<feature type="domain" description="TTI1 N-terminal TPR" evidence="1">
    <location>
        <begin position="9"/>
        <end position="363"/>
    </location>
</feature>
<dbReference type="Pfam" id="PF24176">
    <property type="entry name" value="TPR_TTI1_2nd"/>
    <property type="match status" value="1"/>
</dbReference>
<dbReference type="InterPro" id="IPR052587">
    <property type="entry name" value="TELO2-interacting_protein_1"/>
</dbReference>
<dbReference type="EMBL" id="OU892281">
    <property type="protein sequence ID" value="CAG9769438.1"/>
    <property type="molecule type" value="Genomic_DNA"/>
</dbReference>
<dbReference type="GO" id="GO:0005737">
    <property type="term" value="C:cytoplasm"/>
    <property type="evidence" value="ECO:0007669"/>
    <property type="project" value="TreeGrafter"/>
</dbReference>
<dbReference type="Pfam" id="PF21547">
    <property type="entry name" value="TTI1"/>
    <property type="match status" value="1"/>
</dbReference>
<dbReference type="OrthoDB" id="49511at2759"/>
<dbReference type="InterPro" id="IPR049362">
    <property type="entry name" value="TTI1_rpt"/>
</dbReference>
<organism evidence="3 4">
    <name type="scientific">Ceutorhynchus assimilis</name>
    <name type="common">cabbage seed weevil</name>
    <dbReference type="NCBI Taxonomy" id="467358"/>
    <lineage>
        <taxon>Eukaryota</taxon>
        <taxon>Metazoa</taxon>
        <taxon>Ecdysozoa</taxon>
        <taxon>Arthropoda</taxon>
        <taxon>Hexapoda</taxon>
        <taxon>Insecta</taxon>
        <taxon>Pterygota</taxon>
        <taxon>Neoptera</taxon>
        <taxon>Endopterygota</taxon>
        <taxon>Coleoptera</taxon>
        <taxon>Polyphaga</taxon>
        <taxon>Cucujiformia</taxon>
        <taxon>Curculionidae</taxon>
        <taxon>Ceutorhynchinae</taxon>
        <taxon>Ceutorhynchus</taxon>
    </lineage>
</organism>
<dbReference type="SUPFAM" id="SSF48371">
    <property type="entry name" value="ARM repeat"/>
    <property type="match status" value="2"/>
</dbReference>
<dbReference type="Proteomes" id="UP001152799">
    <property type="component" value="Chromosome 5"/>
</dbReference>
<dbReference type="InterPro" id="IPR057567">
    <property type="entry name" value="TPR_TTI1_C"/>
</dbReference>
<dbReference type="Pfam" id="PF24173">
    <property type="entry name" value="TPR_TTI1_N"/>
    <property type="match status" value="1"/>
</dbReference>
<proteinExistence type="predicted"/>
<dbReference type="InterPro" id="IPR057566">
    <property type="entry name" value="TPR_TTI1_N"/>
</dbReference>